<evidence type="ECO:0000259" key="2">
    <source>
        <dbReference type="Pfam" id="PF09830"/>
    </source>
</evidence>
<dbReference type="PATRIC" id="fig|1232683.4.peg.3757"/>
<dbReference type="Gene3D" id="3.30.428.70">
    <property type="match status" value="1"/>
</dbReference>
<dbReference type="eggNOG" id="COG4360">
    <property type="taxonomic scope" value="Bacteria"/>
</dbReference>
<feature type="domain" description="Ap4A phosphorylase 1/2 N-terminal" evidence="3">
    <location>
        <begin position="4"/>
        <end position="161"/>
    </location>
</feature>
<dbReference type="OrthoDB" id="421767at2"/>
<evidence type="ECO:0000259" key="3">
    <source>
        <dbReference type="Pfam" id="PF19327"/>
    </source>
</evidence>
<accession>A0A081FUF0</accession>
<dbReference type="EMBL" id="JMQN01000057">
    <property type="protein sequence ID" value="KEA62155.1"/>
    <property type="molecule type" value="Genomic_DNA"/>
</dbReference>
<dbReference type="PIRSF" id="PIRSF000846">
    <property type="entry name" value="ATP_adenylyltr"/>
    <property type="match status" value="1"/>
</dbReference>
<dbReference type="RefSeq" id="WP_036191407.1">
    <property type="nucleotide sequence ID" value="NZ_JMQN01000057.1"/>
</dbReference>
<dbReference type="SUPFAM" id="SSF54197">
    <property type="entry name" value="HIT-like"/>
    <property type="match status" value="1"/>
</dbReference>
<name>A0A081FUF0_9GAMM</name>
<protein>
    <submittedName>
        <fullName evidence="4">Ap4A phosphorylase II</fullName>
    </submittedName>
</protein>
<feature type="domain" description="ATP adenylyltransferase C-terminal" evidence="2">
    <location>
        <begin position="179"/>
        <end position="279"/>
    </location>
</feature>
<dbReference type="Pfam" id="PF09830">
    <property type="entry name" value="ATP_transf"/>
    <property type="match status" value="1"/>
</dbReference>
<dbReference type="InterPro" id="IPR043171">
    <property type="entry name" value="Ap4A_phos1/2-like"/>
</dbReference>
<feature type="active site" description="Nucleophile" evidence="1">
    <location>
        <position position="146"/>
    </location>
</feature>
<dbReference type="Proteomes" id="UP000028252">
    <property type="component" value="Unassembled WGS sequence"/>
</dbReference>
<organism evidence="4 5">
    <name type="scientific">Marinobacterium lacunae</name>
    <dbReference type="NCBI Taxonomy" id="1232683"/>
    <lineage>
        <taxon>Bacteria</taxon>
        <taxon>Pseudomonadati</taxon>
        <taxon>Pseudomonadota</taxon>
        <taxon>Gammaproteobacteria</taxon>
        <taxon>Oceanospirillales</taxon>
        <taxon>Oceanospirillaceae</taxon>
        <taxon>Marinobacterium</taxon>
    </lineage>
</organism>
<dbReference type="GO" id="GO:0009117">
    <property type="term" value="P:nucleotide metabolic process"/>
    <property type="evidence" value="ECO:0007669"/>
    <property type="project" value="InterPro"/>
</dbReference>
<keyword evidence="5" id="KW-1185">Reference proteome</keyword>
<dbReference type="STRING" id="1232683.ADIMK_3816"/>
<dbReference type="InterPro" id="IPR009163">
    <property type="entry name" value="Ap4A_phos1/2"/>
</dbReference>
<dbReference type="AlphaFoldDB" id="A0A081FUF0"/>
<dbReference type="GO" id="GO:0005524">
    <property type="term" value="F:ATP binding"/>
    <property type="evidence" value="ECO:0007669"/>
    <property type="project" value="InterPro"/>
</dbReference>
<dbReference type="InterPro" id="IPR019200">
    <property type="entry name" value="ATP_adenylylTrfase_C"/>
</dbReference>
<dbReference type="PANTHER" id="PTHR38420:SF1">
    <property type="entry name" value="PUTATIVE (AFU_ORTHOLOGUE AFUA_5G14690)-RELATED"/>
    <property type="match status" value="1"/>
</dbReference>
<dbReference type="Pfam" id="PF19327">
    <property type="entry name" value="Ap4A_phos_N"/>
    <property type="match status" value="1"/>
</dbReference>
<comment type="caution">
    <text evidence="4">The sequence shown here is derived from an EMBL/GenBank/DDBJ whole genome shotgun (WGS) entry which is preliminary data.</text>
</comment>
<dbReference type="GO" id="GO:0003877">
    <property type="term" value="F:ATP:ADP adenylyltransferase activity"/>
    <property type="evidence" value="ECO:0007669"/>
    <property type="project" value="InterPro"/>
</dbReference>
<evidence type="ECO:0000313" key="5">
    <source>
        <dbReference type="Proteomes" id="UP000028252"/>
    </source>
</evidence>
<dbReference type="PANTHER" id="PTHR38420">
    <property type="entry name" value="AP-4-A PHOSPHORYLASE II"/>
    <property type="match status" value="1"/>
</dbReference>
<dbReference type="InterPro" id="IPR045759">
    <property type="entry name" value="Ap4A_phos1/2_N"/>
</dbReference>
<gene>
    <name evidence="4" type="ORF">ADIMK_3816</name>
</gene>
<sequence>MVKLADRVEAVTQAALANGALQSIQTVAEVVNEGEISYLIRVLDNLKRKDEARARLKKAASHASNPFLPYEEALYVCELGEHHRCLLNKYNVVDKHLLIVTSRFEPQSDRLNLNDFRALSQVMAEIPGLAFFNGGEQAGASQPHKHLQLVPLPMSPFAETPFSEQLNHVSGEHPQGCEALGFRHCVMQLPSALFEDAAQAGQQLLAAYESLRDALNLADDAPYNLLLTRHWMMMVPRRAERWQSISFNALAFCGAILVRDEEQAAKLKEEGIMRALVSVA</sequence>
<proteinExistence type="predicted"/>
<dbReference type="InterPro" id="IPR036265">
    <property type="entry name" value="HIT-like_sf"/>
</dbReference>
<reference evidence="4 5" key="1">
    <citation type="submission" date="2014-04" db="EMBL/GenBank/DDBJ databases">
        <title>Marinobacterium kochiensis sp. nov., isolated from sediment sample collected from Kochi backwaters in Kerala, India.</title>
        <authorList>
            <person name="Singh A."/>
            <person name="Pinnaka A.K."/>
        </authorList>
    </citation>
    <scope>NUCLEOTIDE SEQUENCE [LARGE SCALE GENOMIC DNA]</scope>
    <source>
        <strain evidence="4 5">AK27</strain>
    </source>
</reference>
<evidence type="ECO:0000256" key="1">
    <source>
        <dbReference type="PIRSR" id="PIRSR000846-1"/>
    </source>
</evidence>
<evidence type="ECO:0000313" key="4">
    <source>
        <dbReference type="EMBL" id="KEA62155.1"/>
    </source>
</evidence>